<evidence type="ECO:0000256" key="2">
    <source>
        <dbReference type="PROSITE-ProRule" id="PRU01363"/>
    </source>
</evidence>
<dbReference type="InterPro" id="IPR049551">
    <property type="entry name" value="PKS_DH_C"/>
</dbReference>
<accession>A0A5K7Z571</accession>
<evidence type="ECO:0000256" key="1">
    <source>
        <dbReference type="ARBA" id="ARBA00022679"/>
    </source>
</evidence>
<protein>
    <recommendedName>
        <fullName evidence="3">PKS/mFAS DH domain-containing protein</fullName>
    </recommendedName>
</protein>
<dbReference type="Gene3D" id="3.10.129.110">
    <property type="entry name" value="Polyketide synthase dehydratase"/>
    <property type="match status" value="1"/>
</dbReference>
<evidence type="ECO:0000259" key="3">
    <source>
        <dbReference type="PROSITE" id="PS52019"/>
    </source>
</evidence>
<dbReference type="PROSITE" id="PS52019">
    <property type="entry name" value="PKS_MFAS_DH"/>
    <property type="match status" value="1"/>
</dbReference>
<organism evidence="4 5">
    <name type="scientific">Desulfosarcina widdelii</name>
    <dbReference type="NCBI Taxonomy" id="947919"/>
    <lineage>
        <taxon>Bacteria</taxon>
        <taxon>Pseudomonadati</taxon>
        <taxon>Thermodesulfobacteriota</taxon>
        <taxon>Desulfobacteria</taxon>
        <taxon>Desulfobacterales</taxon>
        <taxon>Desulfosarcinaceae</taxon>
        <taxon>Desulfosarcina</taxon>
    </lineage>
</organism>
<sequence>MFPAVEAMEQLAADTCGRFPETDGRRLSDLRFDRFLRLDGPTPVAATNRVEKKDDGSLRAALTTRIQSKKTGIGRSLEHASLTVGQARSMDKALSLDVAASLAGICTAVEPERIYADMVPFGPAYRNICSDLLLSADGALAQVRSPQPPDPRNNLYLGSPYVLDAAFHAACVWCQRYLNNVAFPVSIDQRTVFRPTRLESVYTARIVPVQTEKEPFVFDIFIYDDESELCESAIGVGMRDVSGGRARPSRGFSEPAETDPLHSLADRVAGLVLLERKALAPFAAAALSEKEKRRLEPMTEQRAGAYLSARLALKRLSRMLGNSDDRRDVRQIETVAEDGRRPMCPRPDGGRAFCSVAHDRRFTLAAAAETPLGVDVEPLADKPLAAAHLYLHAEERARIEQSSLAPARAALQAWSAKEAAAKALGIDLAQAWERVCVCLLSEKESRLKTDDGRSLTAVHATVEGHLFTLLTEGENP</sequence>
<evidence type="ECO:0000313" key="4">
    <source>
        <dbReference type="EMBL" id="BBO75369.1"/>
    </source>
</evidence>
<comment type="caution">
    <text evidence="2">Lacks conserved residue(s) required for the propagation of feature annotation.</text>
</comment>
<dbReference type="SUPFAM" id="SSF56214">
    <property type="entry name" value="4'-phosphopantetheinyl transferase"/>
    <property type="match status" value="1"/>
</dbReference>
<feature type="region of interest" description="N-terminal hotdog fold" evidence="2">
    <location>
        <begin position="1"/>
        <end position="91"/>
    </location>
</feature>
<proteinExistence type="predicted"/>
<dbReference type="InterPro" id="IPR037143">
    <property type="entry name" value="4-PPantetheinyl_Trfase_dom_sf"/>
</dbReference>
<keyword evidence="1" id="KW-0808">Transferase</keyword>
<dbReference type="Pfam" id="PF01648">
    <property type="entry name" value="ACPS"/>
    <property type="match status" value="1"/>
</dbReference>
<evidence type="ECO:0000313" key="5">
    <source>
        <dbReference type="Proteomes" id="UP000427769"/>
    </source>
</evidence>
<reference evidence="4 5" key="1">
    <citation type="submission" date="2019-11" db="EMBL/GenBank/DDBJ databases">
        <title>Comparative genomics of hydrocarbon-degrading Desulfosarcina strains.</title>
        <authorList>
            <person name="Watanabe M."/>
            <person name="Kojima H."/>
            <person name="Fukui M."/>
        </authorList>
    </citation>
    <scope>NUCLEOTIDE SEQUENCE [LARGE SCALE GENOMIC DNA]</scope>
    <source>
        <strain evidence="4 5">PP31</strain>
    </source>
</reference>
<keyword evidence="5" id="KW-1185">Reference proteome</keyword>
<dbReference type="GO" id="GO:0008897">
    <property type="term" value="F:holo-[acyl-carrier-protein] synthase activity"/>
    <property type="evidence" value="ECO:0007669"/>
    <property type="project" value="InterPro"/>
</dbReference>
<dbReference type="InterPro" id="IPR008278">
    <property type="entry name" value="4-PPantetheinyl_Trfase_dom"/>
</dbReference>
<dbReference type="GO" id="GO:0000287">
    <property type="term" value="F:magnesium ion binding"/>
    <property type="evidence" value="ECO:0007669"/>
    <property type="project" value="InterPro"/>
</dbReference>
<dbReference type="Proteomes" id="UP000427769">
    <property type="component" value="Chromosome"/>
</dbReference>
<dbReference type="InterPro" id="IPR042104">
    <property type="entry name" value="PKS_dehydratase_sf"/>
</dbReference>
<dbReference type="Gene3D" id="3.90.470.20">
    <property type="entry name" value="4'-phosphopantetheinyl transferase domain"/>
    <property type="match status" value="2"/>
</dbReference>
<dbReference type="AlphaFoldDB" id="A0A5K7Z571"/>
<dbReference type="InterPro" id="IPR049900">
    <property type="entry name" value="PKS_mFAS_DH"/>
</dbReference>
<gene>
    <name evidence="4" type="ORF">DSCW_27860</name>
</gene>
<dbReference type="Pfam" id="PF14765">
    <property type="entry name" value="PS-DH"/>
    <property type="match status" value="1"/>
</dbReference>
<dbReference type="EMBL" id="AP021875">
    <property type="protein sequence ID" value="BBO75369.1"/>
    <property type="molecule type" value="Genomic_DNA"/>
</dbReference>
<name>A0A5K7Z571_9BACT</name>
<feature type="domain" description="PKS/mFAS DH" evidence="3">
    <location>
        <begin position="1"/>
        <end position="247"/>
    </location>
</feature>
<dbReference type="KEGG" id="dwd:DSCW_27860"/>
<feature type="region of interest" description="C-terminal hotdog fold" evidence="2">
    <location>
        <begin position="106"/>
        <end position="247"/>
    </location>
</feature>